<dbReference type="Proteomes" id="UP000321562">
    <property type="component" value="Unassembled WGS sequence"/>
</dbReference>
<sequence>MLRRLYDWTMDLAARPYAMWALFVVAFVESSFFPIPPDVLIIPMVLAARHKWARIALVATAGSVLGALFGYWIGAALMDTLGNRILAAYGKEGDFASLAARFDQYGGWAVLFAGLTPFPFKVITIFSGAVNLSLPVFIGTAIIARAGRFFLVSWLLYRFGPPIRDFIEKRLGLVFTVFLVCLIAGFYVLKFL</sequence>
<dbReference type="PANTHER" id="PTHR42709">
    <property type="entry name" value="ALKALINE PHOSPHATASE LIKE PROTEIN"/>
    <property type="match status" value="1"/>
</dbReference>
<feature type="domain" description="VTT" evidence="2">
    <location>
        <begin position="35"/>
        <end position="155"/>
    </location>
</feature>
<evidence type="ECO:0000256" key="1">
    <source>
        <dbReference type="SAM" id="Phobius"/>
    </source>
</evidence>
<gene>
    <name evidence="3" type="ORF">FQV27_01110</name>
</gene>
<dbReference type="GO" id="GO:0005886">
    <property type="term" value="C:plasma membrane"/>
    <property type="evidence" value="ECO:0007669"/>
    <property type="project" value="TreeGrafter"/>
</dbReference>
<evidence type="ECO:0000313" key="4">
    <source>
        <dbReference type="Proteomes" id="UP000321562"/>
    </source>
</evidence>
<reference evidence="3 4" key="1">
    <citation type="submission" date="2019-08" db="EMBL/GenBank/DDBJ databases">
        <authorList>
            <person name="Ye J."/>
        </authorList>
    </citation>
    <scope>NUCLEOTIDE SEQUENCE [LARGE SCALE GENOMIC DNA]</scope>
    <source>
        <strain evidence="3 4">TK008</strain>
    </source>
</reference>
<organism evidence="3 4">
    <name type="scientific">Paracoccus aurantiacus</name>
    <dbReference type="NCBI Taxonomy" id="2599412"/>
    <lineage>
        <taxon>Bacteria</taxon>
        <taxon>Pseudomonadati</taxon>
        <taxon>Pseudomonadota</taxon>
        <taxon>Alphaproteobacteria</taxon>
        <taxon>Rhodobacterales</taxon>
        <taxon>Paracoccaceae</taxon>
        <taxon>Paracoccus</taxon>
    </lineage>
</organism>
<keyword evidence="1" id="KW-0472">Membrane</keyword>
<evidence type="ECO:0000259" key="2">
    <source>
        <dbReference type="Pfam" id="PF09335"/>
    </source>
</evidence>
<dbReference type="InterPro" id="IPR051311">
    <property type="entry name" value="DedA_domain"/>
</dbReference>
<accession>A0A5C6S9T8</accession>
<dbReference type="RefSeq" id="WP_147095919.1">
    <property type="nucleotide sequence ID" value="NZ_JBHUFH010000002.1"/>
</dbReference>
<dbReference type="InterPro" id="IPR032816">
    <property type="entry name" value="VTT_dom"/>
</dbReference>
<keyword evidence="4" id="KW-1185">Reference proteome</keyword>
<dbReference type="OrthoDB" id="9810270at2"/>
<dbReference type="Pfam" id="PF09335">
    <property type="entry name" value="VTT_dom"/>
    <property type="match status" value="1"/>
</dbReference>
<comment type="caution">
    <text evidence="3">The sequence shown here is derived from an EMBL/GenBank/DDBJ whole genome shotgun (WGS) entry which is preliminary data.</text>
</comment>
<dbReference type="PANTHER" id="PTHR42709:SF11">
    <property type="entry name" value="DEDA FAMILY PROTEIN"/>
    <property type="match status" value="1"/>
</dbReference>
<protein>
    <submittedName>
        <fullName evidence="3">DedA family protein</fullName>
    </submittedName>
</protein>
<dbReference type="AlphaFoldDB" id="A0A5C6S9T8"/>
<feature type="transmembrane region" description="Helical" evidence="1">
    <location>
        <begin position="136"/>
        <end position="159"/>
    </location>
</feature>
<feature type="transmembrane region" description="Helical" evidence="1">
    <location>
        <begin position="12"/>
        <end position="32"/>
    </location>
</feature>
<evidence type="ECO:0000313" key="3">
    <source>
        <dbReference type="EMBL" id="TXB70503.1"/>
    </source>
</evidence>
<keyword evidence="1" id="KW-1133">Transmembrane helix</keyword>
<feature type="transmembrane region" description="Helical" evidence="1">
    <location>
        <begin position="171"/>
        <end position="189"/>
    </location>
</feature>
<dbReference type="EMBL" id="VOPL01000001">
    <property type="protein sequence ID" value="TXB70503.1"/>
    <property type="molecule type" value="Genomic_DNA"/>
</dbReference>
<proteinExistence type="predicted"/>
<feature type="transmembrane region" description="Helical" evidence="1">
    <location>
        <begin position="52"/>
        <end position="74"/>
    </location>
</feature>
<name>A0A5C6S9T8_9RHOB</name>
<feature type="transmembrane region" description="Helical" evidence="1">
    <location>
        <begin position="108"/>
        <end position="130"/>
    </location>
</feature>
<keyword evidence="1" id="KW-0812">Transmembrane</keyword>